<dbReference type="InterPro" id="IPR022111">
    <property type="entry name" value="Rhodanese_C"/>
</dbReference>
<evidence type="ECO:0000256" key="1">
    <source>
        <dbReference type="SAM" id="MobiDB-lite"/>
    </source>
</evidence>
<feature type="domain" description="Rhodanese" evidence="2">
    <location>
        <begin position="502"/>
        <end position="548"/>
    </location>
</feature>
<protein>
    <recommendedName>
        <fullName evidence="2">Rhodanese domain-containing protein</fullName>
    </recommendedName>
</protein>
<evidence type="ECO:0000259" key="2">
    <source>
        <dbReference type="PROSITE" id="PS50206"/>
    </source>
</evidence>
<dbReference type="SUPFAM" id="SSF52821">
    <property type="entry name" value="Rhodanese/Cell cycle control phosphatase"/>
    <property type="match status" value="1"/>
</dbReference>
<evidence type="ECO:0000313" key="4">
    <source>
        <dbReference type="Proteomes" id="UP000626092"/>
    </source>
</evidence>
<dbReference type="Gene3D" id="3.40.250.10">
    <property type="entry name" value="Rhodanese-like domain"/>
    <property type="match status" value="1"/>
</dbReference>
<organism evidence="3 4">
    <name type="scientific">Rhododendron simsii</name>
    <name type="common">Sims's rhododendron</name>
    <dbReference type="NCBI Taxonomy" id="118357"/>
    <lineage>
        <taxon>Eukaryota</taxon>
        <taxon>Viridiplantae</taxon>
        <taxon>Streptophyta</taxon>
        <taxon>Embryophyta</taxon>
        <taxon>Tracheophyta</taxon>
        <taxon>Spermatophyta</taxon>
        <taxon>Magnoliopsida</taxon>
        <taxon>eudicotyledons</taxon>
        <taxon>Gunneridae</taxon>
        <taxon>Pentapetalae</taxon>
        <taxon>asterids</taxon>
        <taxon>Ericales</taxon>
        <taxon>Ericaceae</taxon>
        <taxon>Ericoideae</taxon>
        <taxon>Rhodoreae</taxon>
        <taxon>Rhododendron</taxon>
    </lineage>
</organism>
<keyword evidence="4" id="KW-1185">Reference proteome</keyword>
<comment type="caution">
    <text evidence="3">The sequence shown here is derived from an EMBL/GenBank/DDBJ whole genome shotgun (WGS) entry which is preliminary data.</text>
</comment>
<dbReference type="InterPro" id="IPR001763">
    <property type="entry name" value="Rhodanese-like_dom"/>
</dbReference>
<dbReference type="OrthoDB" id="25002at2759"/>
<dbReference type="Pfam" id="PF12368">
    <property type="entry name" value="Rhodanese_C"/>
    <property type="match status" value="1"/>
</dbReference>
<dbReference type="AlphaFoldDB" id="A0A834LA64"/>
<dbReference type="PROSITE" id="PS50206">
    <property type="entry name" value="RHODANESE_3"/>
    <property type="match status" value="1"/>
</dbReference>
<dbReference type="InterPro" id="IPR036873">
    <property type="entry name" value="Rhodanese-like_dom_sf"/>
</dbReference>
<name>A0A834LA64_RHOSS</name>
<gene>
    <name evidence="3" type="ORF">RHSIM_Rhsim12G0136600</name>
</gene>
<dbReference type="PANTHER" id="PTHR43268">
    <property type="entry name" value="THIOSULFATE SULFURTRANSFERASE/RHODANESE-LIKE DOMAIN-CONTAINING PROTEIN 2"/>
    <property type="match status" value="1"/>
</dbReference>
<sequence length="661" mass="73778">MNGYSVTLSPPNPPPTTPSSSTFSTSFSVASCVTINNASCCVPLITRNKRNGSGKRRGLLPAFSTGRRGLKCGCGRAPDLLPLECNWEEDYKDHEFIVVNFYHFVSIEDPDDEVAKHLAFLQVENQYPSYFDQFCFLECFSVNLLCIMLFALNSNALGKFNAALITHQAARGGGFRRRYGLSTLTKERVAVVSRPSVPFLAGALQEKSCQGPSKRMDLDIRGRIYVNEQGFNAQVLLTCPISVGDVGLAALQVGLHITRCIVSGGSSVALPRFSGLLKDALAYVKWLREDHRFSGVLFQVSPALGGHAFPRLKLRYKPSLVQASNILEGGISHLPLIDPPMRATPLTPCQWKQRLEAANKSNESSTWKSSRNFILLDVRNDLAFGMNGILVIFMALNDRMWTASGALHLGYRNRRFDQFMVLLAARPSNKVVNAKRKVDARSDYQQLRLRTLFTFWTPVGDRAIGAISCYNRDFFSSPSFSDNNTLYVNGSDPLACVDKEKTDILMYCTGGIRCDIYSTILRKRGFKNLYSLRGGVTHYLKSEGPVEWVGNLFVFDSRLSLPPSAYKPQGITETSRAQECSETASFARCYICGSQVSELRHRNCANLDCNLLFLCCTGCVNDLIGCCCLSCMHSTRRRPVLPGHQRYEKWHNYRDFDLQSI</sequence>
<dbReference type="PANTHER" id="PTHR43268:SF3">
    <property type="entry name" value="RHODANESE-LIKE DOMAIN-CONTAINING PROTEIN 7-RELATED"/>
    <property type="match status" value="1"/>
</dbReference>
<feature type="region of interest" description="Disordered" evidence="1">
    <location>
        <begin position="1"/>
        <end position="20"/>
    </location>
</feature>
<evidence type="ECO:0000313" key="3">
    <source>
        <dbReference type="EMBL" id="KAF7124851.1"/>
    </source>
</evidence>
<reference evidence="3" key="1">
    <citation type="submission" date="2019-11" db="EMBL/GenBank/DDBJ databases">
        <authorList>
            <person name="Liu Y."/>
            <person name="Hou J."/>
            <person name="Li T.-Q."/>
            <person name="Guan C.-H."/>
            <person name="Wu X."/>
            <person name="Wu H.-Z."/>
            <person name="Ling F."/>
            <person name="Zhang R."/>
            <person name="Shi X.-G."/>
            <person name="Ren J.-P."/>
            <person name="Chen E.-F."/>
            <person name="Sun J.-M."/>
        </authorList>
    </citation>
    <scope>NUCLEOTIDE SEQUENCE</scope>
    <source>
        <strain evidence="3">Adult_tree_wgs_1</strain>
        <tissue evidence="3">Leaves</tissue>
    </source>
</reference>
<accession>A0A834LA64</accession>
<dbReference type="InterPro" id="IPR020936">
    <property type="entry name" value="TrhO"/>
</dbReference>
<proteinExistence type="predicted"/>
<dbReference type="EMBL" id="WJXA01000012">
    <property type="protein sequence ID" value="KAF7124851.1"/>
    <property type="molecule type" value="Genomic_DNA"/>
</dbReference>
<dbReference type="Proteomes" id="UP000626092">
    <property type="component" value="Unassembled WGS sequence"/>
</dbReference>